<evidence type="ECO:0000313" key="3">
    <source>
        <dbReference type="EMBL" id="KAJ1369360.1"/>
    </source>
</evidence>
<dbReference type="Proteomes" id="UP001196413">
    <property type="component" value="Unassembled WGS sequence"/>
</dbReference>
<sequence length="247" mass="27562">MSVGAYRTFGGVTRLHQSHLLHTEAYSIAGMIAVPGVVLILLKRVTSWNQARPITVMMPFGSTSSEKEVATPGVVNDMEITFFDVPVSERKNDPTNSSSPDIFEDKSKDDSAAVKFRNQRTVVQGGDLQDYLLHGFPWKNRLSSSSRHITANLREEEESQALSKVTEASKLSVINVSDNDSMDVLDPEVVDHAEWRRQDENPHLQIHIRMSTSTTMIRLWNIGMSLQSSLVSLALIVMMSQDLSFIS</sequence>
<dbReference type="EMBL" id="JAHQIW010006515">
    <property type="protein sequence ID" value="KAJ1369360.1"/>
    <property type="molecule type" value="Genomic_DNA"/>
</dbReference>
<keyword evidence="2" id="KW-1133">Transmembrane helix</keyword>
<proteinExistence type="predicted"/>
<evidence type="ECO:0000313" key="4">
    <source>
        <dbReference type="Proteomes" id="UP001196413"/>
    </source>
</evidence>
<name>A0AAD5R4I5_PARTN</name>
<keyword evidence="2" id="KW-0812">Transmembrane</keyword>
<comment type="caution">
    <text evidence="3">The sequence shown here is derived from an EMBL/GenBank/DDBJ whole genome shotgun (WGS) entry which is preliminary data.</text>
</comment>
<reference evidence="3" key="1">
    <citation type="submission" date="2021-06" db="EMBL/GenBank/DDBJ databases">
        <title>Parelaphostrongylus tenuis whole genome reference sequence.</title>
        <authorList>
            <person name="Garwood T.J."/>
            <person name="Larsen P.A."/>
            <person name="Fountain-Jones N.M."/>
            <person name="Garbe J.R."/>
            <person name="Macchietto M.G."/>
            <person name="Kania S.A."/>
            <person name="Gerhold R.W."/>
            <person name="Richards J.E."/>
            <person name="Wolf T.M."/>
        </authorList>
    </citation>
    <scope>NUCLEOTIDE SEQUENCE</scope>
    <source>
        <strain evidence="3">MNPRO001-30</strain>
        <tissue evidence="3">Meninges</tissue>
    </source>
</reference>
<protein>
    <submittedName>
        <fullName evidence="3">Uncharacterized protein</fullName>
    </submittedName>
</protein>
<keyword evidence="4" id="KW-1185">Reference proteome</keyword>
<accession>A0AAD5R4I5</accession>
<feature type="region of interest" description="Disordered" evidence="1">
    <location>
        <begin position="86"/>
        <end position="109"/>
    </location>
</feature>
<evidence type="ECO:0000256" key="1">
    <source>
        <dbReference type="SAM" id="MobiDB-lite"/>
    </source>
</evidence>
<keyword evidence="2" id="KW-0472">Membrane</keyword>
<evidence type="ECO:0000256" key="2">
    <source>
        <dbReference type="SAM" id="Phobius"/>
    </source>
</evidence>
<gene>
    <name evidence="3" type="ORF">KIN20_030798</name>
</gene>
<dbReference type="AlphaFoldDB" id="A0AAD5R4I5"/>
<feature type="transmembrane region" description="Helical" evidence="2">
    <location>
        <begin position="219"/>
        <end position="239"/>
    </location>
</feature>
<feature type="transmembrane region" description="Helical" evidence="2">
    <location>
        <begin position="25"/>
        <end position="42"/>
    </location>
</feature>
<organism evidence="3 4">
    <name type="scientific">Parelaphostrongylus tenuis</name>
    <name type="common">Meningeal worm</name>
    <dbReference type="NCBI Taxonomy" id="148309"/>
    <lineage>
        <taxon>Eukaryota</taxon>
        <taxon>Metazoa</taxon>
        <taxon>Ecdysozoa</taxon>
        <taxon>Nematoda</taxon>
        <taxon>Chromadorea</taxon>
        <taxon>Rhabditida</taxon>
        <taxon>Rhabditina</taxon>
        <taxon>Rhabditomorpha</taxon>
        <taxon>Strongyloidea</taxon>
        <taxon>Metastrongylidae</taxon>
        <taxon>Parelaphostrongylus</taxon>
    </lineage>
</organism>